<protein>
    <submittedName>
        <fullName evidence="3">Uncharacterized protein</fullName>
    </submittedName>
</protein>
<feature type="compositionally biased region" description="Basic and acidic residues" evidence="1">
    <location>
        <begin position="106"/>
        <end position="120"/>
    </location>
</feature>
<evidence type="ECO:0000256" key="2">
    <source>
        <dbReference type="SAM" id="Phobius"/>
    </source>
</evidence>
<reference evidence="3" key="1">
    <citation type="submission" date="2015-04" db="EMBL/GenBank/DDBJ databases">
        <authorList>
            <person name="Syromyatnikov M.Y."/>
            <person name="Popov V.N."/>
        </authorList>
    </citation>
    <scope>NUCLEOTIDE SEQUENCE</scope>
    <source>
        <strain evidence="3">MO-1</strain>
    </source>
</reference>
<gene>
    <name evidence="3" type="ORF">MAGMO_3688</name>
</gene>
<evidence type="ECO:0000256" key="1">
    <source>
        <dbReference type="SAM" id="MobiDB-lite"/>
    </source>
</evidence>
<name>A0A1S7LLS4_MAGMO</name>
<keyword evidence="2" id="KW-0812">Transmembrane</keyword>
<feature type="region of interest" description="Disordered" evidence="1">
    <location>
        <begin position="95"/>
        <end position="121"/>
    </location>
</feature>
<proteinExistence type="predicted"/>
<feature type="transmembrane region" description="Helical" evidence="2">
    <location>
        <begin position="12"/>
        <end position="31"/>
    </location>
</feature>
<accession>A0A1S7LLS4</accession>
<evidence type="ECO:0000313" key="3">
    <source>
        <dbReference type="EMBL" id="CRH07820.1"/>
    </source>
</evidence>
<sequence length="143" mass="16184">MLYNWCRSLKLRRYNMLFIVFIWYLIIIDMGHTWSRMFVAAILGLASKAVFVSLGTLGYRASSLDYWAIQAAAAVVSALVVHLVAVWLAKKRHNTSFQGPLTPTRSEQEAASRSKKEASDLARQQLQKKKAAANLYIDTYKPS</sequence>
<dbReference type="EMBL" id="LO017727">
    <property type="protein sequence ID" value="CRH07820.1"/>
    <property type="molecule type" value="Genomic_DNA"/>
</dbReference>
<feature type="compositionally biased region" description="Polar residues" evidence="1">
    <location>
        <begin position="95"/>
        <end position="105"/>
    </location>
</feature>
<feature type="transmembrane region" description="Helical" evidence="2">
    <location>
        <begin position="67"/>
        <end position="89"/>
    </location>
</feature>
<dbReference type="AlphaFoldDB" id="A0A1S7LLS4"/>
<organism evidence="3">
    <name type="scientific">Magnetococcus massalia (strain MO-1)</name>
    <dbReference type="NCBI Taxonomy" id="451514"/>
    <lineage>
        <taxon>Bacteria</taxon>
        <taxon>Pseudomonadati</taxon>
        <taxon>Pseudomonadota</taxon>
        <taxon>Magnetococcia</taxon>
        <taxon>Magnetococcales</taxon>
        <taxon>Magnetococcaceae</taxon>
        <taxon>Magnetococcus</taxon>
    </lineage>
</organism>
<keyword evidence="2" id="KW-0472">Membrane</keyword>
<keyword evidence="2" id="KW-1133">Transmembrane helix</keyword>